<dbReference type="InterPro" id="IPR039774">
    <property type="entry name" value="Sin3-like"/>
</dbReference>
<feature type="compositionally biased region" description="Basic residues" evidence="4">
    <location>
        <begin position="1"/>
        <end position="19"/>
    </location>
</feature>
<evidence type="ECO:0000256" key="4">
    <source>
        <dbReference type="SAM" id="MobiDB-lite"/>
    </source>
</evidence>
<dbReference type="Gramene" id="ESW23155">
    <property type="protein sequence ID" value="ESW23155"/>
    <property type="gene ID" value="PHAVU_004G023000g"/>
</dbReference>
<dbReference type="InterPro" id="IPR036600">
    <property type="entry name" value="PAH_sf"/>
</dbReference>
<feature type="region of interest" description="Disordered" evidence="4">
    <location>
        <begin position="1"/>
        <end position="45"/>
    </location>
</feature>
<evidence type="ECO:0000256" key="1">
    <source>
        <dbReference type="ARBA" id="ARBA00004123"/>
    </source>
</evidence>
<evidence type="ECO:0000313" key="6">
    <source>
        <dbReference type="Proteomes" id="UP000000226"/>
    </source>
</evidence>
<dbReference type="Gene3D" id="1.20.1160.11">
    <property type="entry name" value="Paired amphipathic helix"/>
    <property type="match status" value="4"/>
</dbReference>
<dbReference type="GO" id="GO:0000118">
    <property type="term" value="C:histone deacetylase complex"/>
    <property type="evidence" value="ECO:0007669"/>
    <property type="project" value="TreeGrafter"/>
</dbReference>
<evidence type="ECO:0000256" key="2">
    <source>
        <dbReference type="ARBA" id="ARBA00023242"/>
    </source>
</evidence>
<dbReference type="OMA" id="YREHENK"/>
<dbReference type="PANTHER" id="PTHR12346">
    <property type="entry name" value="SIN3B-RELATED"/>
    <property type="match status" value="1"/>
</dbReference>
<dbReference type="GO" id="GO:0003714">
    <property type="term" value="F:transcription corepressor activity"/>
    <property type="evidence" value="ECO:0007669"/>
    <property type="project" value="InterPro"/>
</dbReference>
<keyword evidence="2 3" id="KW-0539">Nucleus</keyword>
<dbReference type="FunFam" id="1.20.1160.11:FF:000001">
    <property type="entry name" value="Paired amphipathic helix protein Sin3"/>
    <property type="match status" value="1"/>
</dbReference>
<protein>
    <recommendedName>
        <fullName evidence="7">Histone deacetylase interacting domain-containing protein</fullName>
    </recommendedName>
</protein>
<dbReference type="eggNOG" id="KOG4204">
    <property type="taxonomic scope" value="Eukaryota"/>
</dbReference>
<dbReference type="GO" id="GO:0000122">
    <property type="term" value="P:negative regulation of transcription by RNA polymerase II"/>
    <property type="evidence" value="ECO:0007669"/>
    <property type="project" value="TreeGrafter"/>
</dbReference>
<dbReference type="PROSITE" id="PS51477">
    <property type="entry name" value="PAH"/>
    <property type="match status" value="3"/>
</dbReference>
<dbReference type="GO" id="GO:0000785">
    <property type="term" value="C:chromatin"/>
    <property type="evidence" value="ECO:0007669"/>
    <property type="project" value="TreeGrafter"/>
</dbReference>
<evidence type="ECO:0000256" key="3">
    <source>
        <dbReference type="PROSITE-ProRule" id="PRU00810"/>
    </source>
</evidence>
<evidence type="ECO:0000313" key="5">
    <source>
        <dbReference type="EMBL" id="ESW23155.1"/>
    </source>
</evidence>
<dbReference type="EMBL" id="CM002291">
    <property type="protein sequence ID" value="ESW23155.1"/>
    <property type="molecule type" value="Genomic_DNA"/>
</dbReference>
<keyword evidence="6" id="KW-1185">Reference proteome</keyword>
<dbReference type="STRING" id="3885.V7C1K8"/>
<dbReference type="SUPFAM" id="SSF47762">
    <property type="entry name" value="PAH2 domain"/>
    <property type="match status" value="4"/>
</dbReference>
<comment type="subcellular location">
    <subcellularLocation>
        <location evidence="1 3">Nucleus</location>
    </subcellularLocation>
</comment>
<name>V7C1K8_PHAVU</name>
<evidence type="ECO:0008006" key="7">
    <source>
        <dbReference type="Google" id="ProtNLM"/>
    </source>
</evidence>
<accession>V7C1K8</accession>
<dbReference type="Proteomes" id="UP000000226">
    <property type="component" value="Chromosome 4"/>
</dbReference>
<reference evidence="6" key="1">
    <citation type="journal article" date="2014" name="Nat. Genet.">
        <title>A reference genome for common bean and genome-wide analysis of dual domestications.</title>
        <authorList>
            <person name="Schmutz J."/>
            <person name="McClean P.E."/>
            <person name="Mamidi S."/>
            <person name="Wu G.A."/>
            <person name="Cannon S.B."/>
            <person name="Grimwood J."/>
            <person name="Jenkins J."/>
            <person name="Shu S."/>
            <person name="Song Q."/>
            <person name="Chavarro C."/>
            <person name="Torres-Torres M."/>
            <person name="Geffroy V."/>
            <person name="Moghaddam S.M."/>
            <person name="Gao D."/>
            <person name="Abernathy B."/>
            <person name="Barry K."/>
            <person name="Blair M."/>
            <person name="Brick M.A."/>
            <person name="Chovatia M."/>
            <person name="Gepts P."/>
            <person name="Goodstein D.M."/>
            <person name="Gonzales M."/>
            <person name="Hellsten U."/>
            <person name="Hyten D.L."/>
            <person name="Jia G."/>
            <person name="Kelly J.D."/>
            <person name="Kudrna D."/>
            <person name="Lee R."/>
            <person name="Richard M.M."/>
            <person name="Miklas P.N."/>
            <person name="Osorno J.M."/>
            <person name="Rodrigues J."/>
            <person name="Thareau V."/>
            <person name="Urrea C.A."/>
            <person name="Wang M."/>
            <person name="Yu Y."/>
            <person name="Zhang M."/>
            <person name="Wing R.A."/>
            <person name="Cregan P.B."/>
            <person name="Rokhsar D.S."/>
            <person name="Jackson S.A."/>
        </authorList>
    </citation>
    <scope>NUCLEOTIDE SEQUENCE [LARGE SCALE GENOMIC DNA]</scope>
    <source>
        <strain evidence="6">cv. G19833</strain>
    </source>
</reference>
<feature type="non-terminal residue" evidence="5">
    <location>
        <position position="1"/>
    </location>
</feature>
<dbReference type="PANTHER" id="PTHR12346:SF23">
    <property type="entry name" value="PAIRED AMPHIPATHIC HELIX SIN3-LIKE PROTEIN-RELATED"/>
    <property type="match status" value="1"/>
</dbReference>
<dbReference type="OrthoDB" id="10265969at2759"/>
<dbReference type="AlphaFoldDB" id="V7C1K8"/>
<dbReference type="Pfam" id="PF02671">
    <property type="entry name" value="PAH"/>
    <property type="match status" value="3"/>
</dbReference>
<dbReference type="InterPro" id="IPR003822">
    <property type="entry name" value="PAH"/>
</dbReference>
<proteinExistence type="predicted"/>
<sequence>SGQNRVRRSGNGGRKRVRRNGNGGRNKVRRSGNGGDGGGSAISSEMPTVTVRDAVRYVRKLSYEFRDQKEKFYMFHQVLVDYRNNRINYASLVARIKEILKGHKKLILGFNHFIEKDYEITLHRAAPEEEEVKFMNKIKNRFQSDEPVYNSILEILKMYKEGLKDIGEVSSKRTSMNDALNFLNRAKDVFWNEREKYDMLIQILKDYKAERITSEVVAARVKELLKGHSSLILRFNAFLPKEHEIKLKDEPSQELVRLVDNIKERFKDDEHLYQSFLMSIKTYKEDKRKTTCDLHGELAVIFKDHQDLLKEFTRKFPNYDKVEENVVEDEKPTLSIPKWKQTYLGLVVISFIANVFHQPYNIICMKEYLIKRVSKILPIGDGWFVQKETFRCDLCHKFVQENVKNQIVNTVKIANYVMSYALLKREKATYPSL</sequence>
<organism evidence="5 6">
    <name type="scientific">Phaseolus vulgaris</name>
    <name type="common">Kidney bean</name>
    <name type="synonym">French bean</name>
    <dbReference type="NCBI Taxonomy" id="3885"/>
    <lineage>
        <taxon>Eukaryota</taxon>
        <taxon>Viridiplantae</taxon>
        <taxon>Streptophyta</taxon>
        <taxon>Embryophyta</taxon>
        <taxon>Tracheophyta</taxon>
        <taxon>Spermatophyta</taxon>
        <taxon>Magnoliopsida</taxon>
        <taxon>eudicotyledons</taxon>
        <taxon>Gunneridae</taxon>
        <taxon>Pentapetalae</taxon>
        <taxon>rosids</taxon>
        <taxon>fabids</taxon>
        <taxon>Fabales</taxon>
        <taxon>Fabaceae</taxon>
        <taxon>Papilionoideae</taxon>
        <taxon>50 kb inversion clade</taxon>
        <taxon>NPAAA clade</taxon>
        <taxon>indigoferoid/millettioid clade</taxon>
        <taxon>Phaseoleae</taxon>
        <taxon>Phaseolus</taxon>
    </lineage>
</organism>
<gene>
    <name evidence="5" type="ORF">PHAVU_004G023000g</name>
</gene>